<accession>X1BDN5</accession>
<dbReference type="AlphaFoldDB" id="X1BDN5"/>
<organism evidence="1">
    <name type="scientific">marine sediment metagenome</name>
    <dbReference type="NCBI Taxonomy" id="412755"/>
    <lineage>
        <taxon>unclassified sequences</taxon>
        <taxon>metagenomes</taxon>
        <taxon>ecological metagenomes</taxon>
    </lineage>
</organism>
<proteinExistence type="predicted"/>
<dbReference type="EMBL" id="BART01017809">
    <property type="protein sequence ID" value="GAG82248.1"/>
    <property type="molecule type" value="Genomic_DNA"/>
</dbReference>
<sequence length="44" mass="4916">MEEQKKSIETISELVADGQLFDSKGFTIIKITKNGEEGSKKFPI</sequence>
<feature type="non-terminal residue" evidence="1">
    <location>
        <position position="44"/>
    </location>
</feature>
<gene>
    <name evidence="1" type="ORF">S01H4_33774</name>
</gene>
<name>X1BDN5_9ZZZZ</name>
<evidence type="ECO:0000313" key="1">
    <source>
        <dbReference type="EMBL" id="GAG82248.1"/>
    </source>
</evidence>
<protein>
    <submittedName>
        <fullName evidence="1">Uncharacterized protein</fullName>
    </submittedName>
</protein>
<reference evidence="1" key="1">
    <citation type="journal article" date="2014" name="Front. Microbiol.">
        <title>High frequency of phylogenetically diverse reductive dehalogenase-homologous genes in deep subseafloor sedimentary metagenomes.</title>
        <authorList>
            <person name="Kawai M."/>
            <person name="Futagami T."/>
            <person name="Toyoda A."/>
            <person name="Takaki Y."/>
            <person name="Nishi S."/>
            <person name="Hori S."/>
            <person name="Arai W."/>
            <person name="Tsubouchi T."/>
            <person name="Morono Y."/>
            <person name="Uchiyama I."/>
            <person name="Ito T."/>
            <person name="Fujiyama A."/>
            <person name="Inagaki F."/>
            <person name="Takami H."/>
        </authorList>
    </citation>
    <scope>NUCLEOTIDE SEQUENCE</scope>
    <source>
        <strain evidence="1">Expedition CK06-06</strain>
    </source>
</reference>
<comment type="caution">
    <text evidence="1">The sequence shown here is derived from an EMBL/GenBank/DDBJ whole genome shotgun (WGS) entry which is preliminary data.</text>
</comment>